<reference evidence="1 2" key="1">
    <citation type="submission" date="2021-03" db="EMBL/GenBank/DDBJ databases">
        <title>Antimicrobial resistance genes in bacteria isolated from Japanese honey, and their potential for conferring macrolide and lincosamide resistance in the American foulbrood pathogen Paenibacillus larvae.</title>
        <authorList>
            <person name="Okamoto M."/>
            <person name="Kumagai M."/>
            <person name="Kanamori H."/>
            <person name="Takamatsu D."/>
        </authorList>
    </citation>
    <scope>NUCLEOTIDE SEQUENCE [LARGE SCALE GENOMIC DNA]</scope>
    <source>
        <strain evidence="1 2">J41TS12</strain>
    </source>
</reference>
<evidence type="ECO:0000313" key="1">
    <source>
        <dbReference type="EMBL" id="GIO36836.1"/>
    </source>
</evidence>
<dbReference type="EMBL" id="BORR01000005">
    <property type="protein sequence ID" value="GIO36836.1"/>
    <property type="molecule type" value="Genomic_DNA"/>
</dbReference>
<gene>
    <name evidence="1" type="ORF">J41TS12_16970</name>
</gene>
<evidence type="ECO:0000313" key="2">
    <source>
        <dbReference type="Proteomes" id="UP000681162"/>
    </source>
</evidence>
<dbReference type="AlphaFoldDB" id="A0A920CED1"/>
<keyword evidence="2" id="KW-1185">Reference proteome</keyword>
<proteinExistence type="predicted"/>
<name>A0A920CED1_9BACL</name>
<organism evidence="1 2">
    <name type="scientific">Paenibacillus antibioticophila</name>
    <dbReference type="NCBI Taxonomy" id="1274374"/>
    <lineage>
        <taxon>Bacteria</taxon>
        <taxon>Bacillati</taxon>
        <taxon>Bacillota</taxon>
        <taxon>Bacilli</taxon>
        <taxon>Bacillales</taxon>
        <taxon>Paenibacillaceae</taxon>
        <taxon>Paenibacillus</taxon>
    </lineage>
</organism>
<dbReference type="Proteomes" id="UP000681162">
    <property type="component" value="Unassembled WGS sequence"/>
</dbReference>
<protein>
    <submittedName>
        <fullName evidence="1">Uncharacterized protein</fullName>
    </submittedName>
</protein>
<sequence length="49" mass="5492">MFIPLKPPKGDSVEDNMNKGRRFAKLPEDTPLLCIGEGYNIPVRSGARY</sequence>
<comment type="caution">
    <text evidence="1">The sequence shown here is derived from an EMBL/GenBank/DDBJ whole genome shotgun (WGS) entry which is preliminary data.</text>
</comment>
<accession>A0A920CED1</accession>